<name>A0ABW6BVK3_9BACT</name>
<evidence type="ECO:0000313" key="8">
    <source>
        <dbReference type="Proteomes" id="UP001597641"/>
    </source>
</evidence>
<keyword evidence="8" id="KW-1185">Reference proteome</keyword>
<proteinExistence type="predicted"/>
<keyword evidence="2 4" id="KW-0479">Metal-binding</keyword>
<dbReference type="EMBL" id="JBHUOX010000012">
    <property type="protein sequence ID" value="MFD3001823.1"/>
    <property type="molecule type" value="Genomic_DNA"/>
</dbReference>
<dbReference type="Gene3D" id="1.10.760.10">
    <property type="entry name" value="Cytochrome c-like domain"/>
    <property type="match status" value="1"/>
</dbReference>
<dbReference type="PROSITE" id="PS51257">
    <property type="entry name" value="PROKAR_LIPOPROTEIN"/>
    <property type="match status" value="1"/>
</dbReference>
<evidence type="ECO:0000259" key="6">
    <source>
        <dbReference type="PROSITE" id="PS51007"/>
    </source>
</evidence>
<comment type="caution">
    <text evidence="7">The sequence shown here is derived from an EMBL/GenBank/DDBJ whole genome shotgun (WGS) entry which is preliminary data.</text>
</comment>
<feature type="domain" description="Cytochrome c" evidence="6">
    <location>
        <begin position="46"/>
        <end position="125"/>
    </location>
</feature>
<reference evidence="8" key="1">
    <citation type="journal article" date="2019" name="Int. J. Syst. Evol. Microbiol.">
        <title>The Global Catalogue of Microorganisms (GCM) 10K type strain sequencing project: providing services to taxonomists for standard genome sequencing and annotation.</title>
        <authorList>
            <consortium name="The Broad Institute Genomics Platform"/>
            <consortium name="The Broad Institute Genome Sequencing Center for Infectious Disease"/>
            <person name="Wu L."/>
            <person name="Ma J."/>
        </authorList>
    </citation>
    <scope>NUCLEOTIDE SEQUENCE [LARGE SCALE GENOMIC DNA]</scope>
    <source>
        <strain evidence="8">KCTC 23984</strain>
    </source>
</reference>
<dbReference type="SUPFAM" id="SSF46626">
    <property type="entry name" value="Cytochrome c"/>
    <property type="match status" value="1"/>
</dbReference>
<evidence type="ECO:0000256" key="1">
    <source>
        <dbReference type="ARBA" id="ARBA00022617"/>
    </source>
</evidence>
<organism evidence="7 8">
    <name type="scientific">Pontibacter toksunensis</name>
    <dbReference type="NCBI Taxonomy" id="1332631"/>
    <lineage>
        <taxon>Bacteria</taxon>
        <taxon>Pseudomonadati</taxon>
        <taxon>Bacteroidota</taxon>
        <taxon>Cytophagia</taxon>
        <taxon>Cytophagales</taxon>
        <taxon>Hymenobacteraceae</taxon>
        <taxon>Pontibacter</taxon>
    </lineage>
</organism>
<sequence>MKRITFALLPLLIFMLSLVSACKEDNEEDLNPQPTPQQNCDTNAITYSEHVQAILKTNCYSCHSTGIASGGVVLDTHAGVKAQADNGKLVGVVSHTAGFKPMPQGGAKLSDCNIAKIKKWVDDGAVNN</sequence>
<dbReference type="InterPro" id="IPR036909">
    <property type="entry name" value="Cyt_c-like_dom_sf"/>
</dbReference>
<dbReference type="Proteomes" id="UP001597641">
    <property type="component" value="Unassembled WGS sequence"/>
</dbReference>
<evidence type="ECO:0000256" key="5">
    <source>
        <dbReference type="SAM" id="SignalP"/>
    </source>
</evidence>
<protein>
    <recommendedName>
        <fullName evidence="6">Cytochrome c domain-containing protein</fullName>
    </recommendedName>
</protein>
<accession>A0ABW6BVK3</accession>
<feature type="chain" id="PRO_5046913092" description="Cytochrome c domain-containing protein" evidence="5">
    <location>
        <begin position="22"/>
        <end position="128"/>
    </location>
</feature>
<evidence type="ECO:0000256" key="3">
    <source>
        <dbReference type="ARBA" id="ARBA00023004"/>
    </source>
</evidence>
<dbReference type="InterPro" id="IPR009056">
    <property type="entry name" value="Cyt_c-like_dom"/>
</dbReference>
<keyword evidence="3 4" id="KW-0408">Iron</keyword>
<gene>
    <name evidence="7" type="ORF">ACFS7Z_15725</name>
</gene>
<feature type="signal peptide" evidence="5">
    <location>
        <begin position="1"/>
        <end position="21"/>
    </location>
</feature>
<evidence type="ECO:0000256" key="4">
    <source>
        <dbReference type="PROSITE-ProRule" id="PRU00433"/>
    </source>
</evidence>
<keyword evidence="5" id="KW-0732">Signal</keyword>
<evidence type="ECO:0000256" key="2">
    <source>
        <dbReference type="ARBA" id="ARBA00022723"/>
    </source>
</evidence>
<keyword evidence="1 4" id="KW-0349">Heme</keyword>
<evidence type="ECO:0000313" key="7">
    <source>
        <dbReference type="EMBL" id="MFD3001823.1"/>
    </source>
</evidence>
<dbReference type="PROSITE" id="PS51007">
    <property type="entry name" value="CYTC"/>
    <property type="match status" value="1"/>
</dbReference>